<reference evidence="1" key="1">
    <citation type="submission" date="2018-05" db="EMBL/GenBank/DDBJ databases">
        <authorList>
            <person name="Lanie J.A."/>
            <person name="Ng W.-L."/>
            <person name="Kazmierczak K.M."/>
            <person name="Andrzejewski T.M."/>
            <person name="Davidsen T.M."/>
            <person name="Wayne K.J."/>
            <person name="Tettelin H."/>
            <person name="Glass J.I."/>
            <person name="Rusch D."/>
            <person name="Podicherti R."/>
            <person name="Tsui H.-C.T."/>
            <person name="Winkler M.E."/>
        </authorList>
    </citation>
    <scope>NUCLEOTIDE SEQUENCE</scope>
</reference>
<accession>A0A381UUI5</accession>
<dbReference type="EMBL" id="UINC01006944">
    <property type="protein sequence ID" value="SVA30553.1"/>
    <property type="molecule type" value="Genomic_DNA"/>
</dbReference>
<sequence length="88" mass="10176">MQLIVHGQQAGRHWVQQVEQQVRSINFPYRCRNSFDGHSWTQAVSAHITRSTLGGFEPVSRSFFVERLKMAALCRSTEKFVTAHNNWS</sequence>
<gene>
    <name evidence="1" type="ORF">METZ01_LOCUS83407</name>
</gene>
<proteinExistence type="predicted"/>
<name>A0A381UUI5_9ZZZZ</name>
<evidence type="ECO:0000313" key="1">
    <source>
        <dbReference type="EMBL" id="SVA30553.1"/>
    </source>
</evidence>
<dbReference type="AlphaFoldDB" id="A0A381UUI5"/>
<protein>
    <submittedName>
        <fullName evidence="1">Uncharacterized protein</fullName>
    </submittedName>
</protein>
<organism evidence="1">
    <name type="scientific">marine metagenome</name>
    <dbReference type="NCBI Taxonomy" id="408172"/>
    <lineage>
        <taxon>unclassified sequences</taxon>
        <taxon>metagenomes</taxon>
        <taxon>ecological metagenomes</taxon>
    </lineage>
</organism>